<gene>
    <name evidence="6" type="primary">LOC101845099</name>
</gene>
<feature type="compositionally biased region" description="Basic and acidic residues" evidence="3">
    <location>
        <begin position="2654"/>
        <end position="2666"/>
    </location>
</feature>
<evidence type="ECO:0000256" key="1">
    <source>
        <dbReference type="ARBA" id="ARBA00022741"/>
    </source>
</evidence>
<keyword evidence="2" id="KW-0067">ATP-binding</keyword>
<feature type="compositionally biased region" description="Basic and acidic residues" evidence="3">
    <location>
        <begin position="2693"/>
        <end position="2712"/>
    </location>
</feature>
<keyword evidence="1" id="KW-0547">Nucleotide-binding</keyword>
<dbReference type="PROSITE" id="PS50234">
    <property type="entry name" value="VWFA"/>
    <property type="match status" value="1"/>
</dbReference>
<sequence length="3150" mass="350316">MTLQATLPRGDRLTIVDMLQVAVSCSLLVKRGVTKCEAFRHAMEDVYVSPRSTLQLKKHLRAAISECLQLLQESGQGEKTLMLWSQAVPGESSWMLQLKANARFLFSQIQEAAASKSSDVPAVRVQLCTAAGIVQSLLSEPGHSLLGQWLDTVWPSFQSALAAGVGEGREKEEVDALLADVRAVLSGSSAHVFESSAWRDLQAAVERMFSSSSAAQALMSELPWDLSHNPQALTHALWFSTSGDGEDPGQEIRTCVQRLQLVQQASAVAQALGKKVQELEKVVLKGGRGTPSALGLILLVLSEMATSLPRLVELLPPEALALSPQHWHRLLWLVRLADVGVSGRGSGVSRDVLTSHLALHWHWLEDKLADLLEHVQRTVPRVAMATDELHRMWSGDDATAKLYGKRLATFGHPRPFLTQRQADLVARLTDIVLRLTSGGVMTSQWSNAQVKTLLQVDTPMKRLIMQLAEKISRDEEDVAQDFSELLATLSVRGLLPDRAGVAMEMDDAGGDATDSGTCRVVEADVTCVGQRAPLWPLFEHMAALVQLCFTVGGLSDDLRSAAGEDDEQLREYLLTHTSQGLDVCVRRSTAETDSQVQSFLKLQDVFELLWACKASHNPTLWLNWSGQDEEPSFEKEDLGPAFLHQPSLSRSAMTVLASGPRLRTVTDLLPLEVHLGQLKEERLSVSGVARHVWCHGPVLGCQTYDVRQTELHLLWFSFIKLLRLLQLYAPPEQQAAWVAMSTQLDAYTPSAVQNNQIWEHILQTVDNDNLLGSMTSLRSASTVRCCIDAVRKACGEGSAKGRERERSADVGRAMALTGLLQAHMLAPRGPVDPVEKAGLKLQHVLNETEEIDVRLSTWDSYLTFRCGRSLADTPTEHVHPEIRRLRDRREQLEKTRAKLEQRKAYRPEPSQFKELCQSVSGFLDSSLSLSRLTDLTHKLSSFTRDDLPTAETTLTTALQEEKVWQDSAQRFLRQLKQKFPLYRDLLCPVHLAIHQVKYGLRLMAHHVECELKSRKLGGVLTLNRLVVSLCSFPSVNAVTPDLLTLATQLSLTSTHNSLASVFHTEEIQKGGTGAVNVPLDAVKSRLLICVLWLMRAHCSSSQRLDARLTAGLFRVFDLFAQAWTAQENRRRQREAEKAALFRYKEETHGDERSEAEREEAEFKAAYPTFDKDFVDVTGADRLEDVGQEAEVPAEDQRVVSLEEISSAEIVTACRIHQELFTSLTSAHWLTDLPRGQGLVQCDLLSPALLAYQLGSELVKRHYSLLGCEADREIMGSHLLVAGSMSQYLESLDSNSVEQQLLPPSFSCGKAKKSYNFYYDTNIQEVMKCRPVIDGLRVRVDELQKEWPQHPTLILLQQVMTRILSFPVSCPVVKFLTGLELLLEKAQEWESNAASHVSLSVWLTEITRVIVQWRKLELSCWNSALDTEEENCKVKATQWWLHLYQLTSDHLAGRLTEPAADGQEDSSQDILTSLKKFMESSTLGEYTVRLGMLQAFHCQLLNMEASENQRQLMHMLWNVNRFYGQFEEAVLTQIKQLRAPIEKQLKGFVKIARWSDMNYWALKSSTEKTHRTVHKHIKEYQAVLRQPVQSLLGDKGDNLVVQAVEQSSGFPLKDKIAAFTSTLLKQIDSVKEAASTKDLTQGQSEELPLLSRLPRLFGRLRTHVKKSLKSSPLMGMVVTFDEFCGDLIQEIHDLQGLQVDMSAEKDKQKSEAKAIDMRKRKGLAELFKYLTLIGLSYRKGMTKGVDSALMKALEVAPLDLDSHQKNSTGGLWSGCQNYYYRCISRHAQFLSAMHSPSKELTMADIQRCTGYVEYFSKLYIEHRMTLSEVAGHFMTLRKLMSALEGLNVSSLPPQTEAFLWVNRVKQVTTQLSQALAQFSLVLQSCPGVTPGQQQQQAAGQVGCPHPSPIPAEKLAESCGWVKGELEWEACWAQVQSLTLKVQEQQTSVDKILDLTLIGWSDVSVLKSTLNCYNNFSEPLTTICTQFSSSQNDQSSPFTSSLSYVVTEIKSTTARFSEWLGDIHYNQVNTRSASKVGAGGGGSVAGRRSARGKTDDGVSSGRQSGSDSSADKSAEIVGEFLKKTETLVESVLLSVQGVVQIEAEVAAASVAAAAAGGDGTAEQSSDAATEGQDAELQEAHLTKHLLDRETHLVSQLRCSQTLSKLQDLITDLKGATDQPHEVAPCHMTCAEALCQVQPLLKTYTAAVERQLGCGVLLHRAMGKLLSVLLAVFTELAQKGFCIPPELSEEMEGEGATEFVDAEGGGLGEGQGAKDVSDQIESEDQLDEAKQAGEKQQEDDGDQPDIDAEDNAIEMSDDFGGKLHDMDATDDKNDENDDDKKEEEEDMERQMGDADGNQEERLDERMWGSDDEENVDEEKENKDDEGGGGMDKKEEEMVAKDDNKNAPEANQEEDNEMDRQKEEDTQPNELMSDDEEYDDNKVNPHRPEEDEEETKDLDLGEDLNLEGDQDKDQDNEKDMETEDVQEQENQSEKDEEQAPEADQSEDKDGDEDGSQETPAAEADKDEEAEEDTEVDTNTDAQKPEEEEDGKGEEGASAQEEEDKPTSQLKRDQEEEAAEPRPGQDGDSAQDAGSATNPEVDTTAGEVDQDTPAEDTQDRDGLGTAQAEAEEGHTGQRSRQSAETPSDAQDTQSQRKPGKSDSDRTLGSHDRQHRRLKTTDEAREKRDEADDDENDEKGEKKDERHAEYEHVKDARSQWDAQTVDTATAEQTADKQAVPSQEEEDEEEQLKADEDVKMEEEKEEEMDAEAPEKRAKKAKESKEQDSGETKEGGDGQDGQAVEVEGDRVLTMTVDRAPESSIHTVLEHLHLGSQVSELDIGQLRADLEQCVSLWSHPEQEDEDVAAAASEAWQQYLAVTGSLAQELCEQLRLILEPSQATQLRGDYRTGKRLNMRKVIPYIASQFRKDKIWLRRSKPSKRQYQIMIAVDDSSSMADSHTKQLAFECLALVSTALTLLDAGDLAVCSFGEEVRLLHPFGQPLTSQAGGQILQHLTCDQKQTKYGLLLDRALALMMDARRRQPGSSGNSETAQLLLVLSDGRGVFREGMDTVRRAVRRARAAHVFLVFVVMDNPDQKGSLLEAKVPLLEPSGKVQEIKPYLELFPFPFYIILRDINGLPQVLSDSLRQWFELVTAADR</sequence>
<feature type="compositionally biased region" description="Basic and acidic residues" evidence="3">
    <location>
        <begin position="2465"/>
        <end position="2475"/>
    </location>
</feature>
<dbReference type="InterPro" id="IPR036465">
    <property type="entry name" value="vWFA_dom_sf"/>
</dbReference>
<feature type="compositionally biased region" description="Basic and acidic residues" evidence="3">
    <location>
        <begin position="2436"/>
        <end position="2445"/>
    </location>
</feature>
<evidence type="ECO:0000256" key="2">
    <source>
        <dbReference type="ARBA" id="ARBA00022840"/>
    </source>
</evidence>
<feature type="compositionally biased region" description="Acidic residues" evidence="3">
    <location>
        <begin position="2446"/>
        <end position="2464"/>
    </location>
</feature>
<feature type="compositionally biased region" description="Acidic residues" evidence="3">
    <location>
        <begin position="2751"/>
        <end position="2764"/>
    </location>
</feature>
<feature type="compositionally biased region" description="Acidic residues" evidence="3">
    <location>
        <begin position="2329"/>
        <end position="2344"/>
    </location>
</feature>
<feature type="compositionally biased region" description="Acidic residues" evidence="3">
    <location>
        <begin position="2490"/>
        <end position="2511"/>
    </location>
</feature>
<feature type="region of interest" description="Disordered" evidence="3">
    <location>
        <begin position="2257"/>
        <end position="2797"/>
    </location>
</feature>
<feature type="domain" description="VWFA" evidence="4">
    <location>
        <begin position="2937"/>
        <end position="3138"/>
    </location>
</feature>
<feature type="compositionally biased region" description="Acidic residues" evidence="3">
    <location>
        <begin position="2366"/>
        <end position="2375"/>
    </location>
</feature>
<accession>A0ABM0JR35</accession>
<evidence type="ECO:0000313" key="6">
    <source>
        <dbReference type="RefSeq" id="XP_005099547.2"/>
    </source>
</evidence>
<feature type="compositionally biased region" description="Low complexity" evidence="3">
    <location>
        <begin position="2055"/>
        <end position="2066"/>
    </location>
</feature>
<feature type="compositionally biased region" description="Basic and acidic residues" evidence="3">
    <location>
        <begin position="2673"/>
        <end position="2684"/>
    </location>
</feature>
<dbReference type="RefSeq" id="XP_005099547.2">
    <property type="nucleotide sequence ID" value="XM_005099490.2"/>
</dbReference>
<feature type="compositionally biased region" description="Basic and acidic residues" evidence="3">
    <location>
        <begin position="2284"/>
        <end position="2295"/>
    </location>
</feature>
<dbReference type="Gene3D" id="3.40.50.410">
    <property type="entry name" value="von Willebrand factor, type A domain"/>
    <property type="match status" value="1"/>
</dbReference>
<dbReference type="SUPFAM" id="SSF53300">
    <property type="entry name" value="vWA-like"/>
    <property type="match status" value="1"/>
</dbReference>
<reference evidence="6" key="1">
    <citation type="submission" date="2025-08" db="UniProtKB">
        <authorList>
            <consortium name="RefSeq"/>
        </authorList>
    </citation>
    <scope>IDENTIFICATION</scope>
</reference>
<dbReference type="Proteomes" id="UP000694888">
    <property type="component" value="Unplaced"/>
</dbReference>
<feature type="compositionally biased region" description="Basic and acidic residues" evidence="3">
    <location>
        <begin position="2765"/>
        <end position="2788"/>
    </location>
</feature>
<proteinExistence type="predicted"/>
<protein>
    <submittedName>
        <fullName evidence="6">Midasin isoform X1</fullName>
    </submittedName>
</protein>
<evidence type="ECO:0000313" key="5">
    <source>
        <dbReference type="Proteomes" id="UP000694888"/>
    </source>
</evidence>
<dbReference type="InterPro" id="IPR002035">
    <property type="entry name" value="VWF_A"/>
</dbReference>
<feature type="compositionally biased region" description="Polar residues" evidence="3">
    <location>
        <begin position="2587"/>
        <end position="2596"/>
    </location>
</feature>
<dbReference type="GeneID" id="101845099"/>
<organism evidence="5 6">
    <name type="scientific">Aplysia californica</name>
    <name type="common">California sea hare</name>
    <dbReference type="NCBI Taxonomy" id="6500"/>
    <lineage>
        <taxon>Eukaryota</taxon>
        <taxon>Metazoa</taxon>
        <taxon>Spiralia</taxon>
        <taxon>Lophotrochozoa</taxon>
        <taxon>Mollusca</taxon>
        <taxon>Gastropoda</taxon>
        <taxon>Heterobranchia</taxon>
        <taxon>Euthyneura</taxon>
        <taxon>Tectipleura</taxon>
        <taxon>Aplysiida</taxon>
        <taxon>Aplysioidea</taxon>
        <taxon>Aplysiidae</taxon>
        <taxon>Aplysia</taxon>
    </lineage>
</organism>
<feature type="compositionally biased region" description="Basic and acidic residues" evidence="3">
    <location>
        <begin position="2376"/>
        <end position="2402"/>
    </location>
</feature>
<dbReference type="CDD" id="cd01460">
    <property type="entry name" value="vWA_midasin"/>
    <property type="match status" value="1"/>
</dbReference>
<keyword evidence="5" id="KW-1185">Reference proteome</keyword>
<dbReference type="PANTHER" id="PTHR48103:SF2">
    <property type="entry name" value="MIDASIN"/>
    <property type="match status" value="1"/>
</dbReference>
<feature type="region of interest" description="Disordered" evidence="3">
    <location>
        <begin position="2032"/>
        <end position="2069"/>
    </location>
</feature>
<feature type="compositionally biased region" description="Basic and acidic residues" evidence="3">
    <location>
        <begin position="2316"/>
        <end position="2328"/>
    </location>
</feature>
<feature type="compositionally biased region" description="Acidic residues" evidence="3">
    <location>
        <begin position="2296"/>
        <end position="2314"/>
    </location>
</feature>
<feature type="compositionally biased region" description="Basic and acidic residues" evidence="3">
    <location>
        <begin position="2345"/>
        <end position="2365"/>
    </location>
</feature>
<name>A0ABM0JR35_APLCA</name>
<feature type="compositionally biased region" description="Polar residues" evidence="3">
    <location>
        <begin position="2631"/>
        <end position="2651"/>
    </location>
</feature>
<feature type="compositionally biased region" description="Basic and acidic residues" evidence="3">
    <location>
        <begin position="2565"/>
        <end position="2580"/>
    </location>
</feature>
<feature type="compositionally biased region" description="Polar residues" evidence="3">
    <location>
        <begin position="2714"/>
        <end position="2726"/>
    </location>
</feature>
<dbReference type="PANTHER" id="PTHR48103">
    <property type="entry name" value="MIDASIN-RELATED"/>
    <property type="match status" value="1"/>
</dbReference>
<feature type="compositionally biased region" description="Acidic residues" evidence="3">
    <location>
        <begin position="2520"/>
        <end position="2533"/>
    </location>
</feature>
<evidence type="ECO:0000259" key="4">
    <source>
        <dbReference type="PROSITE" id="PS50234"/>
    </source>
</evidence>
<evidence type="ECO:0000256" key="3">
    <source>
        <dbReference type="SAM" id="MobiDB-lite"/>
    </source>
</evidence>